<dbReference type="InterPro" id="IPR029063">
    <property type="entry name" value="SAM-dependent_MTases_sf"/>
</dbReference>
<dbReference type="AlphaFoldDB" id="A0A5C5UT22"/>
<name>A0A5C5UT22_9CORY</name>
<keyword evidence="2" id="KW-1185">Reference proteome</keyword>
<dbReference type="SUPFAM" id="SSF53335">
    <property type="entry name" value="S-adenosyl-L-methionine-dependent methyltransferases"/>
    <property type="match status" value="1"/>
</dbReference>
<dbReference type="PANTHER" id="PTHR43861">
    <property type="entry name" value="TRANS-ACONITATE 2-METHYLTRANSFERASE-RELATED"/>
    <property type="match status" value="1"/>
</dbReference>
<dbReference type="Gene3D" id="3.40.50.150">
    <property type="entry name" value="Vaccinia Virus protein VP39"/>
    <property type="match status" value="1"/>
</dbReference>
<dbReference type="Proteomes" id="UP000320791">
    <property type="component" value="Unassembled WGS sequence"/>
</dbReference>
<dbReference type="GO" id="GO:0008757">
    <property type="term" value="F:S-adenosylmethionine-dependent methyltransferase activity"/>
    <property type="evidence" value="ECO:0007669"/>
    <property type="project" value="InterPro"/>
</dbReference>
<protein>
    <submittedName>
        <fullName evidence="1">Class I SAM-dependent methyltransferase</fullName>
    </submittedName>
</protein>
<evidence type="ECO:0000313" key="2">
    <source>
        <dbReference type="Proteomes" id="UP000320791"/>
    </source>
</evidence>
<comment type="caution">
    <text evidence="1">The sequence shown here is derived from an EMBL/GenBank/DDBJ whole genome shotgun (WGS) entry which is preliminary data.</text>
</comment>
<accession>A0A5C5UT22</accession>
<proteinExistence type="predicted"/>
<sequence length="248" mass="27619">MEDPHRAQGAGATKDCRRVVGTACGRRWCRGRGVVTQIATFFYTGRMYFDEKAFQWDTPHVLERSAVQARLLREHWGERDLETALEFGCGTGTVTYALGDCAARFIGYDTSENMLEVYRSKAPSERYTTVSSLAEIPAASLDVVFTSMVLHHVENVRETLATLAEKLRPGGLLSVLDLDAGSESFHHGVDVQVFHHGFAREEFAKLLQELGFTVLKFETAYEGVKVREDGTENPYRTFLITAEKGAAA</sequence>
<dbReference type="Pfam" id="PF13489">
    <property type="entry name" value="Methyltransf_23"/>
    <property type="match status" value="1"/>
</dbReference>
<dbReference type="OrthoDB" id="189743at2"/>
<dbReference type="CDD" id="cd02440">
    <property type="entry name" value="AdoMet_MTases"/>
    <property type="match status" value="1"/>
</dbReference>
<keyword evidence="1" id="KW-0808">Transferase</keyword>
<dbReference type="EMBL" id="VOHM01000001">
    <property type="protein sequence ID" value="TWT28969.1"/>
    <property type="molecule type" value="Genomic_DNA"/>
</dbReference>
<gene>
    <name evidence="1" type="ORF">FRX94_00135</name>
</gene>
<keyword evidence="1" id="KW-0489">Methyltransferase</keyword>
<reference evidence="1 2" key="1">
    <citation type="submission" date="2019-08" db="EMBL/GenBank/DDBJ databases">
        <authorList>
            <person name="Lei W."/>
        </authorList>
    </citation>
    <scope>NUCLEOTIDE SEQUENCE [LARGE SCALE GENOMIC DNA]</scope>
    <source>
        <strain evidence="1 2">CCUG 58627</strain>
    </source>
</reference>
<organism evidence="1 2">
    <name type="scientific">Corynebacterium canis</name>
    <dbReference type="NCBI Taxonomy" id="679663"/>
    <lineage>
        <taxon>Bacteria</taxon>
        <taxon>Bacillati</taxon>
        <taxon>Actinomycetota</taxon>
        <taxon>Actinomycetes</taxon>
        <taxon>Mycobacteriales</taxon>
        <taxon>Corynebacteriaceae</taxon>
        <taxon>Corynebacterium</taxon>
    </lineage>
</organism>
<dbReference type="GO" id="GO:0032259">
    <property type="term" value="P:methylation"/>
    <property type="evidence" value="ECO:0007669"/>
    <property type="project" value="UniProtKB-KW"/>
</dbReference>
<evidence type="ECO:0000313" key="1">
    <source>
        <dbReference type="EMBL" id="TWT28969.1"/>
    </source>
</evidence>